<evidence type="ECO:0000313" key="5">
    <source>
        <dbReference type="Proteomes" id="UP001526225"/>
    </source>
</evidence>
<protein>
    <submittedName>
        <fullName evidence="4">DUF916 and DUF3324 domain-containing protein</fullName>
    </submittedName>
</protein>
<feature type="domain" description="WxL Interacting Protein host binding" evidence="3">
    <location>
        <begin position="167"/>
        <end position="263"/>
    </location>
</feature>
<dbReference type="InterPro" id="IPR021759">
    <property type="entry name" value="WxLIP_HBD"/>
</dbReference>
<name>A0ABT3E440_9LACO</name>
<feature type="domain" description="WxL Interacting Protein peptidoglycan binding" evidence="2">
    <location>
        <begin position="33"/>
        <end position="150"/>
    </location>
</feature>
<proteinExistence type="predicted"/>
<evidence type="ECO:0000313" key="4">
    <source>
        <dbReference type="EMBL" id="MCW0953125.1"/>
    </source>
</evidence>
<gene>
    <name evidence="4" type="ORF">OIT44_03435</name>
</gene>
<organism evidence="4 5">
    <name type="scientific">Weissella ceti</name>
    <dbReference type="NCBI Taxonomy" id="759620"/>
    <lineage>
        <taxon>Bacteria</taxon>
        <taxon>Bacillati</taxon>
        <taxon>Bacillota</taxon>
        <taxon>Bacilli</taxon>
        <taxon>Lactobacillales</taxon>
        <taxon>Lactobacillaceae</taxon>
        <taxon>Weissella</taxon>
    </lineage>
</organism>
<evidence type="ECO:0000259" key="3">
    <source>
        <dbReference type="Pfam" id="PF11797"/>
    </source>
</evidence>
<accession>A0ABT3E440</accession>
<dbReference type="Pfam" id="PF11797">
    <property type="entry name" value="WxLIP_HBD"/>
    <property type="match status" value="1"/>
</dbReference>
<keyword evidence="5" id="KW-1185">Reference proteome</keyword>
<dbReference type="RefSeq" id="WP_213409548.1">
    <property type="nucleotide sequence ID" value="NZ_CP074441.1"/>
</dbReference>
<evidence type="ECO:0000259" key="2">
    <source>
        <dbReference type="Pfam" id="PF06030"/>
    </source>
</evidence>
<comment type="caution">
    <text evidence="4">The sequence shown here is derived from an EMBL/GenBank/DDBJ whole genome shotgun (WGS) entry which is preliminary data.</text>
</comment>
<dbReference type="EMBL" id="JAOZFE010000003">
    <property type="protein sequence ID" value="MCW0953125.1"/>
    <property type="molecule type" value="Genomic_DNA"/>
</dbReference>
<dbReference type="Proteomes" id="UP001526225">
    <property type="component" value="Unassembled WGS sequence"/>
</dbReference>
<dbReference type="InterPro" id="IPR010317">
    <property type="entry name" value="WxLIP_PGBD"/>
</dbReference>
<keyword evidence="1" id="KW-0732">Signal</keyword>
<reference evidence="4 5" key="1">
    <citation type="submission" date="2022-10" db="EMBL/GenBank/DDBJ databases">
        <title>Weissella fermenti sp. nov., isolated from fermented cabbage.</title>
        <authorList>
            <person name="Lee J.K."/>
            <person name="Baek J.H."/>
            <person name="Choi D.G."/>
            <person name="Kim J.M."/>
            <person name="Jeon C.O."/>
        </authorList>
    </citation>
    <scope>NUCLEOTIDE SEQUENCE [LARGE SCALE GENOMIC DNA]</scope>
    <source>
        <strain evidence="4 5">KACC 18534</strain>
    </source>
</reference>
<evidence type="ECO:0000256" key="1">
    <source>
        <dbReference type="SAM" id="SignalP"/>
    </source>
</evidence>
<feature type="chain" id="PRO_5047372267" evidence="1">
    <location>
        <begin position="23"/>
        <end position="270"/>
    </location>
</feature>
<sequence>MKAKTKILVLAGLLLATLQTTTVVGQATSVIGVTPLPSKSQKGIFHGYFNLQMQPTQVEDLTFRVVNESNHEVTVDVYTDTAKTNKQMQVDYGNSTLRSTDNLPVKMDDKTIRGPRVIVLPPKSKKDIKYQLQMPKKSFEGIVSGGFTFAERTDGKDKQEKDANSPTVLNKYSYVVGFVVSEKDKPSKPQLTLDKVALAQWNKRNALKTTLSARGGDFIKGIDAQVVVINKETKKTVLDVEEKDHNIAPYSLFDWVVPLGDQKNGTRAHI</sequence>
<dbReference type="Pfam" id="PF06030">
    <property type="entry name" value="WxLIP_PGBD"/>
    <property type="match status" value="1"/>
</dbReference>
<feature type="signal peptide" evidence="1">
    <location>
        <begin position="1"/>
        <end position="22"/>
    </location>
</feature>